<comment type="caution">
    <text evidence="1">The sequence shown here is derived from an EMBL/GenBank/DDBJ whole genome shotgun (WGS) entry which is preliminary data.</text>
</comment>
<accession>A0AAV4NFF1</accession>
<evidence type="ECO:0000313" key="2">
    <source>
        <dbReference type="Proteomes" id="UP001054945"/>
    </source>
</evidence>
<name>A0AAV4NFF1_CAEEX</name>
<dbReference type="EMBL" id="BPLR01003333">
    <property type="protein sequence ID" value="GIX83461.1"/>
    <property type="molecule type" value="Genomic_DNA"/>
</dbReference>
<reference evidence="1 2" key="1">
    <citation type="submission" date="2021-06" db="EMBL/GenBank/DDBJ databases">
        <title>Caerostris extrusa draft genome.</title>
        <authorList>
            <person name="Kono N."/>
            <person name="Arakawa K."/>
        </authorList>
    </citation>
    <scope>NUCLEOTIDE SEQUENCE [LARGE SCALE GENOMIC DNA]</scope>
</reference>
<keyword evidence="2" id="KW-1185">Reference proteome</keyword>
<evidence type="ECO:0000313" key="1">
    <source>
        <dbReference type="EMBL" id="GIX83461.1"/>
    </source>
</evidence>
<dbReference type="AlphaFoldDB" id="A0AAV4NFF1"/>
<gene>
    <name evidence="1" type="ORF">CEXT_661131</name>
</gene>
<dbReference type="Proteomes" id="UP001054945">
    <property type="component" value="Unassembled WGS sequence"/>
</dbReference>
<organism evidence="1 2">
    <name type="scientific">Caerostris extrusa</name>
    <name type="common">Bark spider</name>
    <name type="synonym">Caerostris bankana</name>
    <dbReference type="NCBI Taxonomy" id="172846"/>
    <lineage>
        <taxon>Eukaryota</taxon>
        <taxon>Metazoa</taxon>
        <taxon>Ecdysozoa</taxon>
        <taxon>Arthropoda</taxon>
        <taxon>Chelicerata</taxon>
        <taxon>Arachnida</taxon>
        <taxon>Araneae</taxon>
        <taxon>Araneomorphae</taxon>
        <taxon>Entelegynae</taxon>
        <taxon>Araneoidea</taxon>
        <taxon>Araneidae</taxon>
        <taxon>Caerostris</taxon>
    </lineage>
</organism>
<proteinExistence type="predicted"/>
<protein>
    <submittedName>
        <fullName evidence="1">Uncharacterized protein</fullName>
    </submittedName>
</protein>
<sequence>MHIVYLPISTQIQASVLHANHPVYLIAARSKCSTNKQPPNVLGNVLKHLCSDTIPEGSAICNDRTQVRSVSTRTRLHENPSGCTIAPRINRDYAKHPPGGRMGDKKFALFFFSCTSTVQTGATHAAACANEQSKEEFVSLVCVGLAWMHPARVAEYRWIVICRLQSRRKGGEGKERLCSVSAKEDGELLADRRSLTPGLIHGAGSLESTGFK</sequence>